<keyword evidence="3 7" id="KW-0547">Nucleotide-binding</keyword>
<reference evidence="9 10" key="1">
    <citation type="submission" date="2016-02" db="EMBL/GenBank/DDBJ databases">
        <title>Genome sequence of Clostridium colicanis DSM 13634.</title>
        <authorList>
            <person name="Poehlein A."/>
            <person name="Daniel R."/>
        </authorList>
    </citation>
    <scope>NUCLEOTIDE SEQUENCE [LARGE SCALE GENOMIC DNA]</scope>
    <source>
        <strain evidence="9 10">DSM 13634</strain>
    </source>
</reference>
<keyword evidence="1 7" id="KW-0813">Transport</keyword>
<protein>
    <recommendedName>
        <fullName evidence="7">Spermidine/putrescine import ATP-binding protein PotA</fullName>
        <ecNumber evidence="7">7.6.2.11</ecNumber>
    </recommendedName>
</protein>
<gene>
    <name evidence="9" type="primary">potA_2</name>
    <name evidence="7" type="synonym">potA</name>
    <name evidence="9" type="ORF">CLCOL_22530</name>
</gene>
<dbReference type="PROSITE" id="PS00211">
    <property type="entry name" value="ABC_TRANSPORTER_1"/>
    <property type="match status" value="1"/>
</dbReference>
<dbReference type="InterPro" id="IPR017879">
    <property type="entry name" value="PotA_ATP-bd"/>
</dbReference>
<dbReference type="AlphaFoldDB" id="A0A151AKD1"/>
<dbReference type="EC" id="7.6.2.11" evidence="7"/>
<dbReference type="Pfam" id="PF00005">
    <property type="entry name" value="ABC_tran"/>
    <property type="match status" value="1"/>
</dbReference>
<evidence type="ECO:0000256" key="2">
    <source>
        <dbReference type="ARBA" id="ARBA00022475"/>
    </source>
</evidence>
<evidence type="ECO:0000256" key="3">
    <source>
        <dbReference type="ARBA" id="ARBA00022741"/>
    </source>
</evidence>
<sequence>MTGDIFVQLLNVCKVYDQEEMVVNNLNLEVKKGEFLTILGPSGCGKTTTLRMIAGFETPTSGKIIIDGENITNKSPHQRPVNTAFQNYALFPHMNIYDNIAFGLKMKKVPKDEINKRVLEMLKVVRLEGYETRMPSQLSGGQKQRVSIARALINNPKVLLLDEPLGALDLKLRKQMQLELKYLQRSLGITFIFVTHDQEEALTMSDRIVVMNKGVIEQVGVPEELYERPKTKFVADFLGETNILEGEVIKIKETEVLLHLEEEQDIIRIPNLNYDLGDKFTVSVRPERIKIKTEPEDGDVWLQCKLKERIYVGSSVKTVMILKNGKEIIVNEPIGQSFNFQDGVKDYFVTWKSMHTVVIKA</sequence>
<dbReference type="GO" id="GO:0016887">
    <property type="term" value="F:ATP hydrolysis activity"/>
    <property type="evidence" value="ECO:0007669"/>
    <property type="project" value="InterPro"/>
</dbReference>
<dbReference type="Gene3D" id="3.40.50.300">
    <property type="entry name" value="P-loop containing nucleotide triphosphate hydrolases"/>
    <property type="match status" value="1"/>
</dbReference>
<dbReference type="InterPro" id="IPR050093">
    <property type="entry name" value="ABC_SmlMolc_Importer"/>
</dbReference>
<keyword evidence="5 7" id="KW-1278">Translocase</keyword>
<dbReference type="GO" id="GO:0015594">
    <property type="term" value="F:ABC-type putrescine transporter activity"/>
    <property type="evidence" value="ECO:0007669"/>
    <property type="project" value="InterPro"/>
</dbReference>
<dbReference type="GO" id="GO:0043190">
    <property type="term" value="C:ATP-binding cassette (ABC) transporter complex"/>
    <property type="evidence" value="ECO:0007669"/>
    <property type="project" value="InterPro"/>
</dbReference>
<evidence type="ECO:0000313" key="10">
    <source>
        <dbReference type="Proteomes" id="UP000075374"/>
    </source>
</evidence>
<dbReference type="EMBL" id="LTBB01000013">
    <property type="protein sequence ID" value="KYH28119.1"/>
    <property type="molecule type" value="Genomic_DNA"/>
</dbReference>
<dbReference type="PANTHER" id="PTHR42781:SF4">
    <property type="entry name" value="SPERMIDINE_PUTRESCINE IMPORT ATP-BINDING PROTEIN POTA"/>
    <property type="match status" value="1"/>
</dbReference>
<dbReference type="CDD" id="cd03300">
    <property type="entry name" value="ABC_PotA_N"/>
    <property type="match status" value="1"/>
</dbReference>
<feature type="domain" description="ABC transporter" evidence="8">
    <location>
        <begin position="7"/>
        <end position="238"/>
    </location>
</feature>
<dbReference type="PATRIC" id="fig|1121305.3.peg.2257"/>
<dbReference type="SUPFAM" id="SSF50331">
    <property type="entry name" value="MOP-like"/>
    <property type="match status" value="1"/>
</dbReference>
<dbReference type="InterPro" id="IPR017871">
    <property type="entry name" value="ABC_transporter-like_CS"/>
</dbReference>
<name>A0A151AKD1_9CLOT</name>
<dbReference type="Gene3D" id="2.40.50.100">
    <property type="match status" value="1"/>
</dbReference>
<evidence type="ECO:0000256" key="7">
    <source>
        <dbReference type="RuleBase" id="RU364083"/>
    </source>
</evidence>
<proteinExistence type="inferred from homology"/>
<keyword evidence="2 7" id="KW-1003">Cell membrane</keyword>
<comment type="similarity">
    <text evidence="7">Belongs to the ABC transporter superfamily. Spermidine/putrescine importer (TC 3.A.1.11.1) family.</text>
</comment>
<accession>A0A151AKD1</accession>
<keyword evidence="4 7" id="KW-0067">ATP-binding</keyword>
<evidence type="ECO:0000256" key="6">
    <source>
        <dbReference type="ARBA" id="ARBA00023136"/>
    </source>
</evidence>
<dbReference type="FunFam" id="3.40.50.300:FF:000133">
    <property type="entry name" value="Spermidine/putrescine import ATP-binding protein PotA"/>
    <property type="match status" value="1"/>
</dbReference>
<dbReference type="NCBIfam" id="TIGR01187">
    <property type="entry name" value="potA"/>
    <property type="match status" value="1"/>
</dbReference>
<dbReference type="InterPro" id="IPR005893">
    <property type="entry name" value="PotA-like"/>
</dbReference>
<dbReference type="PANTHER" id="PTHR42781">
    <property type="entry name" value="SPERMIDINE/PUTRESCINE IMPORT ATP-BINDING PROTEIN POTA"/>
    <property type="match status" value="1"/>
</dbReference>
<dbReference type="InterPro" id="IPR013611">
    <property type="entry name" value="Transp-assoc_OB_typ2"/>
</dbReference>
<dbReference type="InterPro" id="IPR003439">
    <property type="entry name" value="ABC_transporter-like_ATP-bd"/>
</dbReference>
<comment type="caution">
    <text evidence="9">The sequence shown here is derived from an EMBL/GenBank/DDBJ whole genome shotgun (WGS) entry which is preliminary data.</text>
</comment>
<dbReference type="GO" id="GO:0005524">
    <property type="term" value="F:ATP binding"/>
    <property type="evidence" value="ECO:0007669"/>
    <property type="project" value="UniProtKB-KW"/>
</dbReference>
<comment type="function">
    <text evidence="7">Part of the ABC transporter complex PotABCD involved in spermidine/putrescine import. Responsible for energy coupling to the transport system.</text>
</comment>
<dbReference type="SUPFAM" id="SSF52540">
    <property type="entry name" value="P-loop containing nucleoside triphosphate hydrolases"/>
    <property type="match status" value="1"/>
</dbReference>
<dbReference type="InterPro" id="IPR003593">
    <property type="entry name" value="AAA+_ATPase"/>
</dbReference>
<comment type="subunit">
    <text evidence="7">The complex is composed of two ATP-binding proteins (PotA), two transmembrane proteins (PotB and PotC) and a solute-binding protein (PotD).</text>
</comment>
<dbReference type="InterPro" id="IPR027417">
    <property type="entry name" value="P-loop_NTPase"/>
</dbReference>
<keyword evidence="6 7" id="KW-0472">Membrane</keyword>
<dbReference type="Proteomes" id="UP000075374">
    <property type="component" value="Unassembled WGS sequence"/>
</dbReference>
<dbReference type="SMART" id="SM00382">
    <property type="entry name" value="AAA"/>
    <property type="match status" value="1"/>
</dbReference>
<evidence type="ECO:0000313" key="9">
    <source>
        <dbReference type="EMBL" id="KYH28119.1"/>
    </source>
</evidence>
<keyword evidence="9" id="KW-0378">Hydrolase</keyword>
<dbReference type="STRING" id="1121305.CLCOL_22530"/>
<dbReference type="PROSITE" id="PS50893">
    <property type="entry name" value="ABC_TRANSPORTER_2"/>
    <property type="match status" value="1"/>
</dbReference>
<evidence type="ECO:0000256" key="5">
    <source>
        <dbReference type="ARBA" id="ARBA00022967"/>
    </source>
</evidence>
<evidence type="ECO:0000256" key="1">
    <source>
        <dbReference type="ARBA" id="ARBA00022448"/>
    </source>
</evidence>
<evidence type="ECO:0000256" key="4">
    <source>
        <dbReference type="ARBA" id="ARBA00022840"/>
    </source>
</evidence>
<dbReference type="InterPro" id="IPR008995">
    <property type="entry name" value="Mo/tungstate-bd_C_term_dom"/>
</dbReference>
<dbReference type="Pfam" id="PF08402">
    <property type="entry name" value="TOBE_2"/>
    <property type="match status" value="1"/>
</dbReference>
<evidence type="ECO:0000259" key="8">
    <source>
        <dbReference type="PROSITE" id="PS50893"/>
    </source>
</evidence>
<organism evidence="9 10">
    <name type="scientific">Clostridium colicanis DSM 13634</name>
    <dbReference type="NCBI Taxonomy" id="1121305"/>
    <lineage>
        <taxon>Bacteria</taxon>
        <taxon>Bacillati</taxon>
        <taxon>Bacillota</taxon>
        <taxon>Clostridia</taxon>
        <taxon>Eubacteriales</taxon>
        <taxon>Clostridiaceae</taxon>
        <taxon>Clostridium</taxon>
    </lineage>
</organism>
<keyword evidence="10" id="KW-1185">Reference proteome</keyword>
<comment type="catalytic activity">
    <reaction evidence="7">
        <text>ATP + H2O + polyamine-[polyamine-binding protein]Side 1 = ADP + phosphate + polyamineSide 2 + [polyamine-binding protein]Side 1.</text>
        <dbReference type="EC" id="7.6.2.11"/>
    </reaction>
</comment>